<dbReference type="InterPro" id="IPR004333">
    <property type="entry name" value="SBP_dom"/>
</dbReference>
<keyword evidence="1" id="KW-0479">Metal-binding</keyword>
<feature type="region of interest" description="Disordered" evidence="5">
    <location>
        <begin position="598"/>
        <end position="620"/>
    </location>
</feature>
<keyword evidence="6" id="KW-1133">Transmembrane helix</keyword>
<keyword evidence="6" id="KW-0472">Membrane</keyword>
<evidence type="ECO:0000256" key="2">
    <source>
        <dbReference type="ARBA" id="ARBA00022771"/>
    </source>
</evidence>
<evidence type="ECO:0000256" key="4">
    <source>
        <dbReference type="PROSITE-ProRule" id="PRU00470"/>
    </source>
</evidence>
<dbReference type="InterPro" id="IPR002110">
    <property type="entry name" value="Ankyrin_rpt"/>
</dbReference>
<evidence type="ECO:0000256" key="6">
    <source>
        <dbReference type="SAM" id="Phobius"/>
    </source>
</evidence>
<feature type="compositionally biased region" description="Acidic residues" evidence="5">
    <location>
        <begin position="600"/>
        <end position="611"/>
    </location>
</feature>
<dbReference type="SMART" id="SM00248">
    <property type="entry name" value="ANK"/>
    <property type="match status" value="2"/>
</dbReference>
<dbReference type="EMBL" id="OZ020096">
    <property type="protein sequence ID" value="CAK9256243.1"/>
    <property type="molecule type" value="Genomic_DNA"/>
</dbReference>
<evidence type="ECO:0000313" key="8">
    <source>
        <dbReference type="EMBL" id="CAK9256243.1"/>
    </source>
</evidence>
<dbReference type="SUPFAM" id="SSF103612">
    <property type="entry name" value="SBT domain"/>
    <property type="match status" value="1"/>
</dbReference>
<dbReference type="PANTHER" id="PTHR31251">
    <property type="entry name" value="SQUAMOSA PROMOTER-BINDING-LIKE PROTEIN 4"/>
    <property type="match status" value="1"/>
</dbReference>
<dbReference type="Gene3D" id="1.25.40.20">
    <property type="entry name" value="Ankyrin repeat-containing domain"/>
    <property type="match status" value="1"/>
</dbReference>
<protein>
    <recommendedName>
        <fullName evidence="7">SBP-type domain-containing protein</fullName>
    </recommendedName>
</protein>
<dbReference type="PANTHER" id="PTHR31251:SF86">
    <property type="entry name" value="SQUAMOSA PROMOTER-BINDING-LIKE PROTEIN 1"/>
    <property type="match status" value="1"/>
</dbReference>
<evidence type="ECO:0000256" key="3">
    <source>
        <dbReference type="ARBA" id="ARBA00022833"/>
    </source>
</evidence>
<dbReference type="InterPro" id="IPR036893">
    <property type="entry name" value="SBP_sf"/>
</dbReference>
<dbReference type="Pfam" id="PF03110">
    <property type="entry name" value="SBP"/>
    <property type="match status" value="1"/>
</dbReference>
<dbReference type="SUPFAM" id="SSF48403">
    <property type="entry name" value="Ankyrin repeat"/>
    <property type="match status" value="1"/>
</dbReference>
<evidence type="ECO:0000256" key="1">
    <source>
        <dbReference type="ARBA" id="ARBA00022723"/>
    </source>
</evidence>
<dbReference type="Pfam" id="PF26102">
    <property type="entry name" value="Ig_SPL7"/>
    <property type="match status" value="1"/>
</dbReference>
<evidence type="ECO:0000256" key="5">
    <source>
        <dbReference type="SAM" id="MobiDB-lite"/>
    </source>
</evidence>
<dbReference type="InterPro" id="IPR044817">
    <property type="entry name" value="SBP-like"/>
</dbReference>
<feature type="transmembrane region" description="Helical" evidence="6">
    <location>
        <begin position="1007"/>
        <end position="1025"/>
    </location>
</feature>
<name>A0ABP0VR23_9BRYO</name>
<dbReference type="Proteomes" id="UP001497444">
    <property type="component" value="Chromosome 1"/>
</dbReference>
<organism evidence="8 9">
    <name type="scientific">Sphagnum jensenii</name>
    <dbReference type="NCBI Taxonomy" id="128206"/>
    <lineage>
        <taxon>Eukaryota</taxon>
        <taxon>Viridiplantae</taxon>
        <taxon>Streptophyta</taxon>
        <taxon>Embryophyta</taxon>
        <taxon>Bryophyta</taxon>
        <taxon>Sphagnophytina</taxon>
        <taxon>Sphagnopsida</taxon>
        <taxon>Sphagnales</taxon>
        <taxon>Sphagnaceae</taxon>
        <taxon>Sphagnum</taxon>
    </lineage>
</organism>
<dbReference type="PROSITE" id="PS51141">
    <property type="entry name" value="ZF_SBP"/>
    <property type="match status" value="1"/>
</dbReference>
<dbReference type="Gene3D" id="4.10.1100.10">
    <property type="entry name" value="Transcription factor, SBP-box domain"/>
    <property type="match status" value="1"/>
</dbReference>
<feature type="domain" description="SBP-type" evidence="7">
    <location>
        <begin position="213"/>
        <end position="290"/>
    </location>
</feature>
<keyword evidence="2 4" id="KW-0863">Zinc-finger</keyword>
<dbReference type="InterPro" id="IPR036770">
    <property type="entry name" value="Ankyrin_rpt-contain_sf"/>
</dbReference>
<evidence type="ECO:0000259" key="7">
    <source>
        <dbReference type="PROSITE" id="PS51141"/>
    </source>
</evidence>
<gene>
    <name evidence="8" type="ORF">CSSPJE1EN1_LOCUS1721</name>
</gene>
<keyword evidence="3" id="KW-0862">Zinc</keyword>
<keyword evidence="6" id="KW-0812">Transmembrane</keyword>
<feature type="region of interest" description="Disordered" evidence="5">
    <location>
        <begin position="45"/>
        <end position="70"/>
    </location>
</feature>
<reference evidence="8 9" key="1">
    <citation type="submission" date="2024-02" db="EMBL/GenBank/DDBJ databases">
        <authorList>
            <consortium name="ELIXIR-Norway"/>
            <consortium name="Elixir Norway"/>
        </authorList>
    </citation>
    <scope>NUCLEOTIDE SEQUENCE [LARGE SCALE GENOMIC DNA]</scope>
</reference>
<sequence>MEREVAHIGVDSLTRTGSLLYQHQFFPGGNEKQPTLANCMFRPMDHENGPWSSPSNRDHTMAQGGETPSHPKEWDMTAWNWDSVAFVAQSASGMATDAASGGTQIYSVDENEEYRRVPELTLQLDRLSGDHVQPLLGEGSSESELRCRSFCRSQSPSPALNGAKRLTRDDTAPEELESLSLKLGGSSYPILEEDGISSHGAKRFCTSSPQSQFPMCQVDNCKADLSEAKDYHRRHKVCEMHSKAVEATVTGVMQRFCQQCSRFHPLPEFDEGKRSCRRRLEGHNRRRRKTQPDPAARGYLMGEEDLMGKDGAGLVGGLLHILARLQELVPQSTDSSLARPVAEQPMRNSELSAVQENQVPPAPLMQRLFPQQSTAHHLTAAIGRDARATGSSFRPIPAVPRPAMQPPIVQLSDSSQSGSDEQLPAHPFANMEQWKNPTRRISLKLFGRTPEDLPDNLRTQIDTWLAHLPSDMESYIKPGCVVLTIYVAMPHSAWVELDRDLQGSLEKLFSICTDKFWHKGHILVQVEHQMVLIVDGQFHVTFLMDPFSQPYIQSVRPLAIVAGQETKISFKGFNLAHSGTRQVLLCVYRGKHLSQGVSSVEDEDTDNTDVESDIKSDEVHSNDVEGVENNSVVPTIDQAVFKVDPTFTVCGARSDAVGRCFMEVERNLNGGNSKPVIISNALVCKELCKLEEEIEAASLRAAETAERDGLESCDILFCREVGRAVAEENVACILHELGWYFQSSSCWQLNSSGSLDMVHALRMKQLLVFSVERDWCSVVQNLLDMPFEKAEADSFFSKLSYVMQDKMSLLHHAVRRKCRPMVELLLAYVPSSLTKGTDSGLENFQRIMEFKLQWGNLIRPDMAGPAGLTPLHIAASMQGAEDVVDALTNDPCQVGLLAWFNTQDESGQTPHSLALLGGNVRSVQLVRAKVALLESVGGSVAINIPGESFPPSQDGRSSEALRSSWGNCRSASGEKLNAGKARSSCRVSARCPGRQGGVLYSYIPKSFFLSLVLIATVCVCVSLVFKGPPPVKFVQSPFHWDGLGSGTQ</sequence>
<evidence type="ECO:0000313" key="9">
    <source>
        <dbReference type="Proteomes" id="UP001497444"/>
    </source>
</evidence>
<keyword evidence="9" id="KW-1185">Reference proteome</keyword>
<accession>A0ABP0VR23</accession>
<proteinExistence type="predicted"/>